<evidence type="ECO:0000256" key="1">
    <source>
        <dbReference type="SAM" id="Phobius"/>
    </source>
</evidence>
<feature type="transmembrane region" description="Helical" evidence="1">
    <location>
        <begin position="12"/>
        <end position="31"/>
    </location>
</feature>
<organism evidence="2 3">
    <name type="scientific">Paenibacillus hodogayensis</name>
    <dbReference type="NCBI Taxonomy" id="279208"/>
    <lineage>
        <taxon>Bacteria</taxon>
        <taxon>Bacillati</taxon>
        <taxon>Bacillota</taxon>
        <taxon>Bacilli</taxon>
        <taxon>Bacillales</taxon>
        <taxon>Paenibacillaceae</taxon>
        <taxon>Paenibacillus</taxon>
    </lineage>
</organism>
<keyword evidence="1" id="KW-1133">Transmembrane helix</keyword>
<dbReference type="RefSeq" id="WP_344908714.1">
    <property type="nucleotide sequence ID" value="NZ_BAAAYO010000006.1"/>
</dbReference>
<dbReference type="NCBIfam" id="NF033880">
    <property type="entry name" value="Prli42"/>
    <property type="match status" value="1"/>
</dbReference>
<gene>
    <name evidence="2" type="primary">prli42</name>
    <name evidence="2" type="ORF">ACFFNY_29020</name>
</gene>
<name>A0ABV5W4Y9_9BACL</name>
<accession>A0ABV5W4Y9</accession>
<evidence type="ECO:0000313" key="2">
    <source>
        <dbReference type="EMBL" id="MFB9755640.1"/>
    </source>
</evidence>
<proteinExistence type="predicted"/>
<keyword evidence="3" id="KW-1185">Reference proteome</keyword>
<keyword evidence="1" id="KW-0812">Transmembrane</keyword>
<dbReference type="EMBL" id="JBHMAG010000018">
    <property type="protein sequence ID" value="MFB9755640.1"/>
    <property type="molecule type" value="Genomic_DNA"/>
</dbReference>
<reference evidence="2 3" key="1">
    <citation type="submission" date="2024-09" db="EMBL/GenBank/DDBJ databases">
        <authorList>
            <person name="Sun Q."/>
            <person name="Mori K."/>
        </authorList>
    </citation>
    <scope>NUCLEOTIDE SEQUENCE [LARGE SCALE GENOMIC DNA]</scope>
    <source>
        <strain evidence="2 3">JCM 12520</strain>
    </source>
</reference>
<dbReference type="Proteomes" id="UP001589619">
    <property type="component" value="Unassembled WGS sequence"/>
</dbReference>
<dbReference type="InterPro" id="IPR049722">
    <property type="entry name" value="Prli42-like"/>
</dbReference>
<comment type="caution">
    <text evidence="2">The sequence shown here is derived from an EMBL/GenBank/DDBJ whole genome shotgun (WGS) entry which is preliminary data.</text>
</comment>
<sequence length="32" mass="3650">MFSKNFVKIMVYLMLFAMVSSVILYTVGVFLG</sequence>
<evidence type="ECO:0000313" key="3">
    <source>
        <dbReference type="Proteomes" id="UP001589619"/>
    </source>
</evidence>
<protein>
    <submittedName>
        <fullName evidence="2">Stressosome-associated protein Prli42</fullName>
    </submittedName>
</protein>
<keyword evidence="1" id="KW-0472">Membrane</keyword>